<evidence type="ECO:0000259" key="2">
    <source>
        <dbReference type="Pfam" id="PF10988"/>
    </source>
</evidence>
<keyword evidence="1" id="KW-1133">Transmembrane helix</keyword>
<keyword evidence="1" id="KW-0472">Membrane</keyword>
<accession>A0A8T1VC71</accession>
<protein>
    <recommendedName>
        <fullName evidence="2">Putative auto-transporter adhesin head GIN domain-containing protein</fullName>
    </recommendedName>
</protein>
<dbReference type="Proteomes" id="UP000693981">
    <property type="component" value="Unassembled WGS sequence"/>
</dbReference>
<dbReference type="PANTHER" id="PTHR39200">
    <property type="entry name" value="HYPOTHETICAL EXPORTED PROTEIN"/>
    <property type="match status" value="1"/>
</dbReference>
<name>A0A8T1VC71_9STRA</name>
<keyword evidence="4" id="KW-1185">Reference proteome</keyword>
<reference evidence="3" key="1">
    <citation type="submission" date="2021-02" db="EMBL/GenBank/DDBJ databases">
        <authorList>
            <person name="Palmer J.M."/>
        </authorList>
    </citation>
    <scope>NUCLEOTIDE SEQUENCE</scope>
    <source>
        <strain evidence="3">SCRP23</strain>
    </source>
</reference>
<dbReference type="InterPro" id="IPR021255">
    <property type="entry name" value="DUF2807"/>
</dbReference>
<feature type="transmembrane region" description="Helical" evidence="1">
    <location>
        <begin position="357"/>
        <end position="374"/>
    </location>
</feature>
<organism evidence="3 4">
    <name type="scientific">Phytophthora boehmeriae</name>
    <dbReference type="NCBI Taxonomy" id="109152"/>
    <lineage>
        <taxon>Eukaryota</taxon>
        <taxon>Sar</taxon>
        <taxon>Stramenopiles</taxon>
        <taxon>Oomycota</taxon>
        <taxon>Peronosporomycetes</taxon>
        <taxon>Peronosporales</taxon>
        <taxon>Peronosporaceae</taxon>
        <taxon>Phytophthora</taxon>
    </lineage>
</organism>
<dbReference type="OrthoDB" id="110101at2759"/>
<feature type="domain" description="Putative auto-transporter adhesin head GIN" evidence="2">
    <location>
        <begin position="117"/>
        <end position="291"/>
    </location>
</feature>
<dbReference type="PANTHER" id="PTHR39200:SF1">
    <property type="entry name" value="AUTO-TRANSPORTER ADHESIN HEAD GIN DOMAIN-CONTAINING PROTEIN-RELATED"/>
    <property type="match status" value="1"/>
</dbReference>
<comment type="caution">
    <text evidence="3">The sequence shown here is derived from an EMBL/GenBank/DDBJ whole genome shotgun (WGS) entry which is preliminary data.</text>
</comment>
<dbReference type="EMBL" id="JAGDFL010001104">
    <property type="protein sequence ID" value="KAG7377833.1"/>
    <property type="molecule type" value="Genomic_DNA"/>
</dbReference>
<evidence type="ECO:0000313" key="3">
    <source>
        <dbReference type="EMBL" id="KAG7377833.1"/>
    </source>
</evidence>
<dbReference type="AlphaFoldDB" id="A0A8T1VC71"/>
<keyword evidence="1" id="KW-0812">Transmembrane</keyword>
<evidence type="ECO:0000256" key="1">
    <source>
        <dbReference type="SAM" id="Phobius"/>
    </source>
</evidence>
<proteinExistence type="predicted"/>
<dbReference type="Pfam" id="PF10988">
    <property type="entry name" value="DUF2807"/>
    <property type="match status" value="1"/>
</dbReference>
<sequence length="398" mass="41437">MNSTLSAISSDPYWTVHCRPRGSLCDDGSPYVVTVTGSHDVVLRYEAVGDNGDGNGVARVRVVGGKSSDQVAQLIEISGFLVLQLSATKGGLDVQLLRQQFVGKVVNQGSGTVTVESNVLVTSGPSLVVSVVGSGNVLVTSTASVSVDKLSLVSQGKGQIQASFADFHVKSMSMNVYFSGSTTVSTTSSSAVDDLTLGVQGSGSMCLSSDSSLDINELTIGAIGSGDISLGPQGSCKNAMLTAEGSGFIDTGGIQCQSVDVDLLGSGSVIVQATDVLSGDVYGSGRLEYSGIAPHSIDNVNYMGLVTATPVSSSYEPGTCKVPPLKPSAIPPEQAKPTNKTIPAALKDTMRNGQSDIISLVVVVVLVALILRWFNESRRRAREEQRQPLVAEQRRVYV</sequence>
<gene>
    <name evidence="3" type="ORF">PHYBOEH_000680</name>
</gene>
<evidence type="ECO:0000313" key="4">
    <source>
        <dbReference type="Proteomes" id="UP000693981"/>
    </source>
</evidence>